<feature type="binding site" evidence="5">
    <location>
        <position position="220"/>
    </location>
    <ligand>
        <name>Zn(2+)</name>
        <dbReference type="ChEBI" id="CHEBI:29105"/>
    </ligand>
</feature>
<name>A0AAW8GCI9_9GAMM</name>
<dbReference type="AlphaFoldDB" id="A0AAW8GCI9"/>
<dbReference type="EMBL" id="JAUTBB010000001">
    <property type="protein sequence ID" value="MDQ1120047.1"/>
    <property type="molecule type" value="Genomic_DNA"/>
</dbReference>
<dbReference type="PANTHER" id="PTHR20855:SF3">
    <property type="entry name" value="LD03007P"/>
    <property type="match status" value="1"/>
</dbReference>
<evidence type="ECO:0000256" key="5">
    <source>
        <dbReference type="PIRSR" id="PIRSR604254-1"/>
    </source>
</evidence>
<dbReference type="Proteomes" id="UP001234354">
    <property type="component" value="Unassembled WGS sequence"/>
</dbReference>
<evidence type="ECO:0000256" key="3">
    <source>
        <dbReference type="ARBA" id="ARBA00022989"/>
    </source>
</evidence>
<evidence type="ECO:0000256" key="6">
    <source>
        <dbReference type="SAM" id="Phobius"/>
    </source>
</evidence>
<dbReference type="PANTHER" id="PTHR20855">
    <property type="entry name" value="ADIPOR/PROGESTIN RECEPTOR-RELATED"/>
    <property type="match status" value="1"/>
</dbReference>
<feature type="binding site" evidence="5">
    <location>
        <position position="224"/>
    </location>
    <ligand>
        <name>Zn(2+)</name>
        <dbReference type="ChEBI" id="CHEBI:29105"/>
    </ligand>
</feature>
<comment type="caution">
    <text evidence="7">The sequence shown here is derived from an EMBL/GenBank/DDBJ whole genome shotgun (WGS) entry which is preliminary data.</text>
</comment>
<feature type="transmembrane region" description="Helical" evidence="6">
    <location>
        <begin position="78"/>
        <end position="98"/>
    </location>
</feature>
<feature type="transmembrane region" description="Helical" evidence="6">
    <location>
        <begin position="221"/>
        <end position="241"/>
    </location>
</feature>
<feature type="transmembrane region" description="Helical" evidence="6">
    <location>
        <begin position="143"/>
        <end position="161"/>
    </location>
</feature>
<evidence type="ECO:0000256" key="1">
    <source>
        <dbReference type="ARBA" id="ARBA00004141"/>
    </source>
</evidence>
<protein>
    <submittedName>
        <fullName evidence="7">Hemolysin III</fullName>
    </submittedName>
</protein>
<feature type="transmembrane region" description="Helical" evidence="6">
    <location>
        <begin position="118"/>
        <end position="137"/>
    </location>
</feature>
<feature type="transmembrane region" description="Helical" evidence="6">
    <location>
        <begin position="168"/>
        <end position="187"/>
    </location>
</feature>
<keyword evidence="2 6" id="KW-0812">Transmembrane</keyword>
<reference evidence="7" key="1">
    <citation type="submission" date="2023-07" db="EMBL/GenBank/DDBJ databases">
        <title>Functional and genomic diversity of the sorghum phyllosphere microbiome.</title>
        <authorList>
            <person name="Shade A."/>
        </authorList>
    </citation>
    <scope>NUCLEOTIDE SEQUENCE</scope>
    <source>
        <strain evidence="7">SORGH_AS_0908</strain>
    </source>
</reference>
<feature type="transmembrane region" description="Helical" evidence="6">
    <location>
        <begin position="45"/>
        <end position="66"/>
    </location>
</feature>
<dbReference type="GO" id="GO:0046872">
    <property type="term" value="F:metal ion binding"/>
    <property type="evidence" value="ECO:0007669"/>
    <property type="project" value="UniProtKB-KW"/>
</dbReference>
<sequence>MERIFMRQTRTTTDAFKAPGLTQALFRPHRIRSTPKKTLLPTGEWLNTLSHGAAALLSIPATLFLLRQAAANGDSRGLLGSGVFGLTLTITYAVSCLYHACADPRAKASLRRADHAAIFLLIAGTYTPFCLALPVSWSTPSLIGIWTLALVGMMFKAFRPLGRTRLSLIPYIGVGWLVACAAMPIIRHLGFGTFAWLFAGGCFYTLGTLFYLRSAKPYMHAVWHGFVILGSVSHYVAVMRLPGT</sequence>
<keyword evidence="5" id="KW-0862">Zinc</keyword>
<accession>A0AAW8GCI9</accession>
<comment type="subcellular location">
    <subcellularLocation>
        <location evidence="1">Membrane</location>
        <topology evidence="1">Multi-pass membrane protein</topology>
    </subcellularLocation>
</comment>
<dbReference type="Pfam" id="PF03006">
    <property type="entry name" value="HlyIII"/>
    <property type="match status" value="1"/>
</dbReference>
<proteinExistence type="predicted"/>
<dbReference type="RefSeq" id="WP_306993338.1">
    <property type="nucleotide sequence ID" value="NZ_JAUTBB010000001.1"/>
</dbReference>
<keyword evidence="5" id="KW-0479">Metal-binding</keyword>
<feature type="binding site" evidence="5">
    <location>
        <position position="99"/>
    </location>
    <ligand>
        <name>Zn(2+)</name>
        <dbReference type="ChEBI" id="CHEBI:29105"/>
    </ligand>
</feature>
<evidence type="ECO:0000256" key="4">
    <source>
        <dbReference type="ARBA" id="ARBA00023136"/>
    </source>
</evidence>
<organism evidence="7 8">
    <name type="scientific">Pseudoxanthomonas winnipegensis</name>
    <dbReference type="NCBI Taxonomy" id="2480810"/>
    <lineage>
        <taxon>Bacteria</taxon>
        <taxon>Pseudomonadati</taxon>
        <taxon>Pseudomonadota</taxon>
        <taxon>Gammaproteobacteria</taxon>
        <taxon>Lysobacterales</taxon>
        <taxon>Lysobacteraceae</taxon>
        <taxon>Pseudoxanthomonas</taxon>
    </lineage>
</organism>
<keyword evidence="4 6" id="KW-0472">Membrane</keyword>
<keyword evidence="3 6" id="KW-1133">Transmembrane helix</keyword>
<evidence type="ECO:0000313" key="7">
    <source>
        <dbReference type="EMBL" id="MDQ1120047.1"/>
    </source>
</evidence>
<evidence type="ECO:0000256" key="2">
    <source>
        <dbReference type="ARBA" id="ARBA00022692"/>
    </source>
</evidence>
<dbReference type="GO" id="GO:0016020">
    <property type="term" value="C:membrane"/>
    <property type="evidence" value="ECO:0007669"/>
    <property type="project" value="UniProtKB-SubCell"/>
</dbReference>
<feature type="transmembrane region" description="Helical" evidence="6">
    <location>
        <begin position="193"/>
        <end position="212"/>
    </location>
</feature>
<gene>
    <name evidence="7" type="ORF">QE383_002355</name>
</gene>
<dbReference type="InterPro" id="IPR004254">
    <property type="entry name" value="AdipoR/HlyIII-related"/>
</dbReference>
<evidence type="ECO:0000313" key="8">
    <source>
        <dbReference type="Proteomes" id="UP001234354"/>
    </source>
</evidence>